<evidence type="ECO:0000256" key="1">
    <source>
        <dbReference type="ARBA" id="ARBA00002570"/>
    </source>
</evidence>
<dbReference type="GO" id="GO:0005762">
    <property type="term" value="C:mitochondrial large ribosomal subunit"/>
    <property type="evidence" value="ECO:0007669"/>
    <property type="project" value="TreeGrafter"/>
</dbReference>
<dbReference type="SUPFAM" id="SSF50447">
    <property type="entry name" value="Translation proteins"/>
    <property type="match status" value="1"/>
</dbReference>
<dbReference type="PANTHER" id="PTHR11229:SF8">
    <property type="entry name" value="LARGE RIBOSOMAL SUBUNIT PROTEIN UL3M"/>
    <property type="match status" value="1"/>
</dbReference>
<dbReference type="Pfam" id="PF00297">
    <property type="entry name" value="Ribosomal_L3"/>
    <property type="match status" value="1"/>
</dbReference>
<dbReference type="GO" id="GO:0003735">
    <property type="term" value="F:structural constituent of ribosome"/>
    <property type="evidence" value="ECO:0007669"/>
    <property type="project" value="InterPro"/>
</dbReference>
<name>A0A0H5RK86_9EUKA</name>
<evidence type="ECO:0000256" key="9">
    <source>
        <dbReference type="RuleBase" id="RU003905"/>
    </source>
</evidence>
<dbReference type="EMBL" id="HACM01008702">
    <property type="protein sequence ID" value="CRZ09144.1"/>
    <property type="molecule type" value="Transcribed_RNA"/>
</dbReference>
<comment type="subcellular location">
    <subcellularLocation>
        <location evidence="2">Mitochondrion</location>
    </subcellularLocation>
</comment>
<keyword evidence="6" id="KW-0496">Mitochondrion</keyword>
<evidence type="ECO:0000256" key="8">
    <source>
        <dbReference type="ARBA" id="ARBA00035209"/>
    </source>
</evidence>
<evidence type="ECO:0000256" key="3">
    <source>
        <dbReference type="ARBA" id="ARBA00006540"/>
    </source>
</evidence>
<organism evidence="10">
    <name type="scientific">Spongospora subterranea</name>
    <dbReference type="NCBI Taxonomy" id="70186"/>
    <lineage>
        <taxon>Eukaryota</taxon>
        <taxon>Sar</taxon>
        <taxon>Rhizaria</taxon>
        <taxon>Endomyxa</taxon>
        <taxon>Phytomyxea</taxon>
        <taxon>Plasmodiophorida</taxon>
        <taxon>Plasmodiophoridae</taxon>
        <taxon>Spongospora</taxon>
    </lineage>
</organism>
<accession>A0A0H5RK86</accession>
<evidence type="ECO:0000313" key="10">
    <source>
        <dbReference type="EMBL" id="CRZ09144.1"/>
    </source>
</evidence>
<dbReference type="AlphaFoldDB" id="A0A0H5RK86"/>
<sequence>MIIRSVAKRLLSRRGLTNAAIPISVQDLVDSIPEPSDEDQAEFDKLYAQYQNDQEEHAQQKKQDPIVRRPGAIALKIGMIGMFDAFGQRHPVTLLKISSCNVLQVKTTPNNQGLVGLQIGTGEKKLKNCTKAFIGHCAKAGVAPKQHVIEFPVSPNAVLPVGTELTASHFVAGQLIDIQGTSNGKGFAGAMKRWGFKGQSATHGVSVAHRSLGSTGNCQDPGRVWKGKKMAGRMGNKLRTVQNMKIMRIDHDQNLLYIRGSVPGRRGNWVRLIDAVRVPTQVSTLPFPTLLEPAPVGSTFAPIGVQKDPFKYEATQ</sequence>
<evidence type="ECO:0000256" key="4">
    <source>
        <dbReference type="ARBA" id="ARBA00022946"/>
    </source>
</evidence>
<dbReference type="PROSITE" id="PS00474">
    <property type="entry name" value="RIBOSOMAL_L3"/>
    <property type="match status" value="1"/>
</dbReference>
<dbReference type="PANTHER" id="PTHR11229">
    <property type="entry name" value="50S RIBOSOMAL PROTEIN L3"/>
    <property type="match status" value="1"/>
</dbReference>
<comment type="similarity">
    <text evidence="3 9">Belongs to the universal ribosomal protein uL3 family.</text>
</comment>
<dbReference type="HAMAP" id="MF_01325_B">
    <property type="entry name" value="Ribosomal_uL3_B"/>
    <property type="match status" value="1"/>
</dbReference>
<dbReference type="Gene3D" id="2.40.30.10">
    <property type="entry name" value="Translation factors"/>
    <property type="match status" value="1"/>
</dbReference>
<evidence type="ECO:0000256" key="7">
    <source>
        <dbReference type="ARBA" id="ARBA00023274"/>
    </source>
</evidence>
<dbReference type="InterPro" id="IPR019926">
    <property type="entry name" value="Ribosomal_uL3_CS"/>
</dbReference>
<dbReference type="GO" id="GO:0006412">
    <property type="term" value="P:translation"/>
    <property type="evidence" value="ECO:0007669"/>
    <property type="project" value="InterPro"/>
</dbReference>
<reference evidence="10" key="1">
    <citation type="submission" date="2015-04" db="EMBL/GenBank/DDBJ databases">
        <title>The genome sequence of the plant pathogenic Rhizarian Plasmodiophora brassicae reveals insights in its biotrophic life cycle and the origin of chitin synthesis.</title>
        <authorList>
            <person name="Schwelm A."/>
            <person name="Fogelqvist J."/>
            <person name="Knaust A."/>
            <person name="Julke S."/>
            <person name="Lilja T."/>
            <person name="Dhandapani V."/>
            <person name="Bonilla-Rosso G."/>
            <person name="Karlsson M."/>
            <person name="Shevchenko A."/>
            <person name="Choi S.R."/>
            <person name="Kim H.G."/>
            <person name="Park J.Y."/>
            <person name="Lim Y.P."/>
            <person name="Ludwig-Muller J."/>
            <person name="Dixelius C."/>
        </authorList>
    </citation>
    <scope>NUCLEOTIDE SEQUENCE</scope>
    <source>
        <tissue evidence="10">Potato root galls</tissue>
    </source>
</reference>
<dbReference type="InterPro" id="IPR009000">
    <property type="entry name" value="Transl_B-barrel_sf"/>
</dbReference>
<comment type="function">
    <text evidence="1">One of the primary rRNA binding proteins, it binds directly near the 3'-end of the 23S rRNA, where it nucleates assembly of the 50S subunit.</text>
</comment>
<dbReference type="NCBIfam" id="TIGR03625">
    <property type="entry name" value="L3_bact"/>
    <property type="match status" value="1"/>
</dbReference>
<dbReference type="FunFam" id="2.40.30.10:FF:000004">
    <property type="entry name" value="50S ribosomal protein L3"/>
    <property type="match status" value="1"/>
</dbReference>
<evidence type="ECO:0000256" key="5">
    <source>
        <dbReference type="ARBA" id="ARBA00022980"/>
    </source>
</evidence>
<keyword evidence="4" id="KW-0809">Transit peptide</keyword>
<dbReference type="Gene3D" id="3.30.160.810">
    <property type="match status" value="1"/>
</dbReference>
<keyword evidence="5 9" id="KW-0689">Ribosomal protein</keyword>
<proteinExistence type="inferred from homology"/>
<protein>
    <recommendedName>
        <fullName evidence="8">Large ribosomal subunit protein uL3m</fullName>
    </recommendedName>
</protein>
<dbReference type="InterPro" id="IPR000597">
    <property type="entry name" value="Ribosomal_uL3"/>
</dbReference>
<dbReference type="InterPro" id="IPR019927">
    <property type="entry name" value="Ribosomal_uL3_bac/org-type"/>
</dbReference>
<evidence type="ECO:0000256" key="2">
    <source>
        <dbReference type="ARBA" id="ARBA00004173"/>
    </source>
</evidence>
<keyword evidence="7 9" id="KW-0687">Ribonucleoprotein</keyword>
<evidence type="ECO:0000256" key="6">
    <source>
        <dbReference type="ARBA" id="ARBA00023128"/>
    </source>
</evidence>